<protein>
    <recommendedName>
        <fullName evidence="3">Serine-threonine/tyrosine-protein kinase catalytic domain-containing protein</fullName>
    </recommendedName>
</protein>
<evidence type="ECO:0008006" key="3">
    <source>
        <dbReference type="Google" id="ProtNLM"/>
    </source>
</evidence>
<evidence type="ECO:0000313" key="1">
    <source>
        <dbReference type="EMBL" id="TVU24901.1"/>
    </source>
</evidence>
<reference evidence="1 2" key="1">
    <citation type="journal article" date="2019" name="Sci. Rep.">
        <title>A high-quality genome of Eragrostis curvula grass provides insights into Poaceae evolution and supports new strategies to enhance forage quality.</title>
        <authorList>
            <person name="Carballo J."/>
            <person name="Santos B.A.C.M."/>
            <person name="Zappacosta D."/>
            <person name="Garbus I."/>
            <person name="Selva J.P."/>
            <person name="Gallo C.A."/>
            <person name="Diaz A."/>
            <person name="Albertini E."/>
            <person name="Caccamo M."/>
            <person name="Echenique V."/>
        </authorList>
    </citation>
    <scope>NUCLEOTIDE SEQUENCE [LARGE SCALE GENOMIC DNA]</scope>
    <source>
        <strain evidence="2">cv. Victoria</strain>
        <tissue evidence="1">Leaf</tissue>
    </source>
</reference>
<dbReference type="InterPro" id="IPR011009">
    <property type="entry name" value="Kinase-like_dom_sf"/>
</dbReference>
<comment type="caution">
    <text evidence="1">The sequence shown here is derived from an EMBL/GenBank/DDBJ whole genome shotgun (WGS) entry which is preliminary data.</text>
</comment>
<dbReference type="EMBL" id="RWGY01000013">
    <property type="protein sequence ID" value="TVU24901.1"/>
    <property type="molecule type" value="Genomic_DNA"/>
</dbReference>
<dbReference type="Proteomes" id="UP000324897">
    <property type="component" value="Chromosome 2"/>
</dbReference>
<feature type="non-terminal residue" evidence="1">
    <location>
        <position position="162"/>
    </location>
</feature>
<evidence type="ECO:0000313" key="2">
    <source>
        <dbReference type="Proteomes" id="UP000324897"/>
    </source>
</evidence>
<dbReference type="GO" id="GO:0016020">
    <property type="term" value="C:membrane"/>
    <property type="evidence" value="ECO:0007669"/>
    <property type="project" value="TreeGrafter"/>
</dbReference>
<dbReference type="OrthoDB" id="676979at2759"/>
<dbReference type="Gramene" id="TVU24901">
    <property type="protein sequence ID" value="TVU24901"/>
    <property type="gene ID" value="EJB05_27366"/>
</dbReference>
<sequence length="162" mass="18076">MVSTHGDVYSYGILVLETVTGKRPTDNTFRQGLSLREYINLALQNRVMDSVDTCLSADLENELHTRGYSSYKKKIDSIVSLLALGISCTRELSSSRMPTGGIIKELLAIKNSLVLLHGDSHRLLRSILIGPPPPRFLVLPEVPWLLEFFYSKLATSTRASLR</sequence>
<dbReference type="PANTHER" id="PTHR48055">
    <property type="entry name" value="LEUCINE-RICH REPEAT RECEPTOR PROTEIN KINASE EMS1"/>
    <property type="match status" value="1"/>
</dbReference>
<feature type="non-terminal residue" evidence="1">
    <location>
        <position position="1"/>
    </location>
</feature>
<accession>A0A5J9UNS6</accession>
<dbReference type="AlphaFoldDB" id="A0A5J9UNS6"/>
<dbReference type="InterPro" id="IPR051564">
    <property type="entry name" value="LRR_receptor-like_kinase"/>
</dbReference>
<dbReference type="PANTHER" id="PTHR48055:SF57">
    <property type="entry name" value="PROTEIN KINASE DOMAIN-CONTAINING PROTEIN"/>
    <property type="match status" value="1"/>
</dbReference>
<name>A0A5J9UNS6_9POAL</name>
<gene>
    <name evidence="1" type="ORF">EJB05_27366</name>
</gene>
<keyword evidence="2" id="KW-1185">Reference proteome</keyword>
<proteinExistence type="predicted"/>
<dbReference type="Gene3D" id="1.10.510.10">
    <property type="entry name" value="Transferase(Phosphotransferase) domain 1"/>
    <property type="match status" value="1"/>
</dbReference>
<dbReference type="SUPFAM" id="SSF56112">
    <property type="entry name" value="Protein kinase-like (PK-like)"/>
    <property type="match status" value="1"/>
</dbReference>
<organism evidence="1 2">
    <name type="scientific">Eragrostis curvula</name>
    <name type="common">weeping love grass</name>
    <dbReference type="NCBI Taxonomy" id="38414"/>
    <lineage>
        <taxon>Eukaryota</taxon>
        <taxon>Viridiplantae</taxon>
        <taxon>Streptophyta</taxon>
        <taxon>Embryophyta</taxon>
        <taxon>Tracheophyta</taxon>
        <taxon>Spermatophyta</taxon>
        <taxon>Magnoliopsida</taxon>
        <taxon>Liliopsida</taxon>
        <taxon>Poales</taxon>
        <taxon>Poaceae</taxon>
        <taxon>PACMAD clade</taxon>
        <taxon>Chloridoideae</taxon>
        <taxon>Eragrostideae</taxon>
        <taxon>Eragrostidinae</taxon>
        <taxon>Eragrostis</taxon>
    </lineage>
</organism>